<organism evidence="1 2">
    <name type="scientific">Nannochloropsis gaditana</name>
    <dbReference type="NCBI Taxonomy" id="72520"/>
    <lineage>
        <taxon>Eukaryota</taxon>
        <taxon>Sar</taxon>
        <taxon>Stramenopiles</taxon>
        <taxon>Ochrophyta</taxon>
        <taxon>Eustigmatophyceae</taxon>
        <taxon>Eustigmatales</taxon>
        <taxon>Monodopsidaceae</taxon>
        <taxon>Nannochloropsis</taxon>
    </lineage>
</organism>
<evidence type="ECO:0000313" key="1">
    <source>
        <dbReference type="EMBL" id="EWM20584.1"/>
    </source>
</evidence>
<dbReference type="EMBL" id="AZIL01002960">
    <property type="protein sequence ID" value="EWM20584.1"/>
    <property type="molecule type" value="Genomic_DNA"/>
</dbReference>
<evidence type="ECO:0000313" key="2">
    <source>
        <dbReference type="Proteomes" id="UP000019335"/>
    </source>
</evidence>
<reference evidence="1 2" key="1">
    <citation type="journal article" date="2014" name="Mol. Plant">
        <title>Chromosome Scale Genome Assembly and Transcriptome Profiling of Nannochloropsis gaditana in Nitrogen Depletion.</title>
        <authorList>
            <person name="Corteggiani Carpinelli E."/>
            <person name="Telatin A."/>
            <person name="Vitulo N."/>
            <person name="Forcato C."/>
            <person name="D'Angelo M."/>
            <person name="Schiavon R."/>
            <person name="Vezzi A."/>
            <person name="Giacometti G.M."/>
            <person name="Morosinotto T."/>
            <person name="Valle G."/>
        </authorList>
    </citation>
    <scope>NUCLEOTIDE SEQUENCE [LARGE SCALE GENOMIC DNA]</scope>
    <source>
        <strain evidence="1 2">B-31</strain>
    </source>
</reference>
<keyword evidence="2" id="KW-1185">Reference proteome</keyword>
<protein>
    <submittedName>
        <fullName evidence="1">Uncharacterized protein</fullName>
    </submittedName>
</protein>
<proteinExistence type="predicted"/>
<comment type="caution">
    <text evidence="1">The sequence shown here is derived from an EMBL/GenBank/DDBJ whole genome shotgun (WGS) entry which is preliminary data.</text>
</comment>
<gene>
    <name evidence="1" type="ORF">Naga_101893g2</name>
</gene>
<accession>W7TI31</accession>
<dbReference type="AlphaFoldDB" id="W7TI31"/>
<dbReference type="Proteomes" id="UP000019335">
    <property type="component" value="Unassembled WGS sequence"/>
</dbReference>
<name>W7TI31_9STRA</name>
<sequence length="106" mass="11796">MWLVAACASREGRTRWRLFPVGWGVPHSTAGPLRNSMEQLAAPPHKNSTSLAVTLVCTTSISLRDWHAMAMHSHHTWSKSVYGQDGCGFSRRGRRLSSVTPDRQLP</sequence>